<keyword evidence="1" id="KW-1185">Reference proteome</keyword>
<organism evidence="1 2">
    <name type="scientific">Ascaris lumbricoides</name>
    <name type="common">Giant roundworm</name>
    <dbReference type="NCBI Taxonomy" id="6252"/>
    <lineage>
        <taxon>Eukaryota</taxon>
        <taxon>Metazoa</taxon>
        <taxon>Ecdysozoa</taxon>
        <taxon>Nematoda</taxon>
        <taxon>Chromadorea</taxon>
        <taxon>Rhabditida</taxon>
        <taxon>Spirurina</taxon>
        <taxon>Ascaridomorpha</taxon>
        <taxon>Ascaridoidea</taxon>
        <taxon>Ascarididae</taxon>
        <taxon>Ascaris</taxon>
    </lineage>
</organism>
<dbReference type="AlphaFoldDB" id="A0A0M3HQA7"/>
<name>A0A0M3HQA7_ASCLU</name>
<evidence type="ECO:0000313" key="2">
    <source>
        <dbReference type="WBParaSite" id="ALUE_0000424501-mRNA-1"/>
    </source>
</evidence>
<accession>A0A0M3HQA7</accession>
<sequence>MRLTLQKVRRNAAVNYSSSKYRMPLSLEEKRYELQSCHLIGGNIVLERQFVLRRMKNFAFRFTAIKRCFTRKRTSGIGSAVVSEFVPFI</sequence>
<evidence type="ECO:0000313" key="1">
    <source>
        <dbReference type="Proteomes" id="UP000036681"/>
    </source>
</evidence>
<dbReference type="WBParaSite" id="ALUE_0000424501-mRNA-1">
    <property type="protein sequence ID" value="ALUE_0000424501-mRNA-1"/>
    <property type="gene ID" value="ALUE_0000424501"/>
</dbReference>
<protein>
    <submittedName>
        <fullName evidence="2">Uncharacterized protein</fullName>
    </submittedName>
</protein>
<reference evidence="2" key="1">
    <citation type="submission" date="2017-02" db="UniProtKB">
        <authorList>
            <consortium name="WormBaseParasite"/>
        </authorList>
    </citation>
    <scope>IDENTIFICATION</scope>
</reference>
<proteinExistence type="predicted"/>
<dbReference type="Proteomes" id="UP000036681">
    <property type="component" value="Unplaced"/>
</dbReference>